<name>A0A8C6GNF1_MUSSI</name>
<dbReference type="EC" id="1.7.3.3" evidence="5"/>
<sequence length="402" mass="46791">MAHYHDNYGKNDEVEFVRTGYGKDMVKVLHIQRDGKHHSIKEVATSVQLTLRSKKDYLHGDNSDIIPTDTIKNTVHVLAKLRGIRNIETFAMNICEHFLSSFNHVTRAHVYVEEVPWKRFEKNGIKHVHAFIHTPTGTHFCEVEQMRNGPPVIHSGIKDLKVLKTTQSGFEGFLKDQFTTLPEVKDRCFATQVYCKWRYQRRDVDFEAIWGAVRDIVLQKFAGPYDKGEYSPSVQKTLYDIQVLSLSQLPEIEDMEISLPNIHYFNIDMSKMGLINKEEVRDFRNNESSFMHHHPPVSSSTWDNCSSCWLGIIFIVSTEWNPPWLWVFQCPRLSTPEVDERSQRRHASCGEEQREGTECAQGNSSKISLGKCHRRSQLRYSSIMRQWERKAVFSFSFIMPTF</sequence>
<dbReference type="CDD" id="cd00445">
    <property type="entry name" value="Uricase"/>
    <property type="match status" value="1"/>
</dbReference>
<protein>
    <recommendedName>
        <fullName evidence="6">Uricase</fullName>
        <ecNumber evidence="5">1.7.3.3</ecNumber>
    </recommendedName>
    <alternativeName>
        <fullName evidence="10">Urate oxidase</fullName>
    </alternativeName>
</protein>
<dbReference type="GO" id="GO:0019628">
    <property type="term" value="P:urate catabolic process"/>
    <property type="evidence" value="ECO:0007669"/>
    <property type="project" value="UniProtKB-UniPathway"/>
</dbReference>
<keyword evidence="8" id="KW-0560">Oxidoreductase</keyword>
<dbReference type="GeneTree" id="ENSGT00940000153229"/>
<evidence type="ECO:0000256" key="1">
    <source>
        <dbReference type="ARBA" id="ARBA00003860"/>
    </source>
</evidence>
<dbReference type="GO" id="GO:0006145">
    <property type="term" value="P:purine nucleobase catabolic process"/>
    <property type="evidence" value="ECO:0007669"/>
    <property type="project" value="TreeGrafter"/>
</dbReference>
<dbReference type="InterPro" id="IPR019842">
    <property type="entry name" value="Uricase_CS"/>
</dbReference>
<dbReference type="NCBIfam" id="TIGR03383">
    <property type="entry name" value="urate_oxi"/>
    <property type="match status" value="1"/>
</dbReference>
<dbReference type="SUPFAM" id="SSF55620">
    <property type="entry name" value="Tetrahydrobiopterin biosynthesis enzymes-like"/>
    <property type="match status" value="2"/>
</dbReference>
<accession>A0A8C6GNF1</accession>
<evidence type="ECO:0000256" key="3">
    <source>
        <dbReference type="ARBA" id="ARBA00004831"/>
    </source>
</evidence>
<comment type="pathway">
    <text evidence="3">Purine metabolism; urate degradation; (S)-allantoin from urate: step 1/3.</text>
</comment>
<evidence type="ECO:0000256" key="10">
    <source>
        <dbReference type="ARBA" id="ARBA00031317"/>
    </source>
</evidence>
<dbReference type="PANTHER" id="PTHR42874:SF1">
    <property type="entry name" value="URICASE"/>
    <property type="match status" value="1"/>
</dbReference>
<evidence type="ECO:0000256" key="5">
    <source>
        <dbReference type="ARBA" id="ARBA00012598"/>
    </source>
</evidence>
<dbReference type="UniPathway" id="UPA00394">
    <property type="reaction ID" value="UER00650"/>
</dbReference>
<dbReference type="Proteomes" id="UP000694415">
    <property type="component" value="Unplaced"/>
</dbReference>
<evidence type="ECO:0000256" key="11">
    <source>
        <dbReference type="ARBA" id="ARBA00048818"/>
    </source>
</evidence>
<dbReference type="InterPro" id="IPR002042">
    <property type="entry name" value="Uricase"/>
</dbReference>
<comment type="catalytic activity">
    <reaction evidence="11">
        <text>urate + O2 + H2O = 5-hydroxyisourate + H2O2</text>
        <dbReference type="Rhea" id="RHEA:21368"/>
        <dbReference type="ChEBI" id="CHEBI:15377"/>
        <dbReference type="ChEBI" id="CHEBI:15379"/>
        <dbReference type="ChEBI" id="CHEBI:16240"/>
        <dbReference type="ChEBI" id="CHEBI:17775"/>
        <dbReference type="ChEBI" id="CHEBI:18072"/>
        <dbReference type="EC" id="1.7.3.3"/>
    </reaction>
</comment>
<comment type="similarity">
    <text evidence="4">Belongs to the uricase family.</text>
</comment>
<dbReference type="Ensembl" id="ENSMSIT00000011098.1">
    <property type="protein sequence ID" value="ENSMSIP00000008709.1"/>
    <property type="gene ID" value="ENSMSIG00000007717.1"/>
</dbReference>
<evidence type="ECO:0000313" key="13">
    <source>
        <dbReference type="Proteomes" id="UP000694415"/>
    </source>
</evidence>
<evidence type="ECO:0000256" key="6">
    <source>
        <dbReference type="ARBA" id="ARBA00017098"/>
    </source>
</evidence>
<evidence type="ECO:0000256" key="9">
    <source>
        <dbReference type="ARBA" id="ARBA00023140"/>
    </source>
</evidence>
<dbReference type="PROSITE" id="PS00366">
    <property type="entry name" value="URICASE"/>
    <property type="match status" value="1"/>
</dbReference>
<keyword evidence="7" id="KW-0659">Purine metabolism</keyword>
<evidence type="ECO:0000256" key="4">
    <source>
        <dbReference type="ARBA" id="ARBA00009760"/>
    </source>
</evidence>
<dbReference type="Pfam" id="PF01014">
    <property type="entry name" value="Uricase"/>
    <property type="match status" value="2"/>
</dbReference>
<dbReference type="PANTHER" id="PTHR42874">
    <property type="entry name" value="URICASE"/>
    <property type="match status" value="1"/>
</dbReference>
<reference evidence="12" key="2">
    <citation type="submission" date="2025-09" db="UniProtKB">
        <authorList>
            <consortium name="Ensembl"/>
        </authorList>
    </citation>
    <scope>IDENTIFICATION</scope>
</reference>
<keyword evidence="9" id="KW-0576">Peroxisome</keyword>
<keyword evidence="13" id="KW-1185">Reference proteome</keyword>
<dbReference type="GO" id="GO:0004846">
    <property type="term" value="F:urate oxidase activity"/>
    <property type="evidence" value="ECO:0007669"/>
    <property type="project" value="UniProtKB-EC"/>
</dbReference>
<comment type="function">
    <text evidence="1">Catalyzes the oxidation of uric acid to 5-hydroxyisourate, which is further processed to form (S)-allantoin.</text>
</comment>
<organism evidence="12 13">
    <name type="scientific">Mus spicilegus</name>
    <name type="common">Mound-building mouse</name>
    <dbReference type="NCBI Taxonomy" id="10103"/>
    <lineage>
        <taxon>Eukaryota</taxon>
        <taxon>Metazoa</taxon>
        <taxon>Chordata</taxon>
        <taxon>Craniata</taxon>
        <taxon>Vertebrata</taxon>
        <taxon>Euteleostomi</taxon>
        <taxon>Mammalia</taxon>
        <taxon>Eutheria</taxon>
        <taxon>Euarchontoglires</taxon>
        <taxon>Glires</taxon>
        <taxon>Rodentia</taxon>
        <taxon>Myomorpha</taxon>
        <taxon>Muroidea</taxon>
        <taxon>Muridae</taxon>
        <taxon>Murinae</taxon>
        <taxon>Mus</taxon>
        <taxon>Mus</taxon>
    </lineage>
</organism>
<comment type="subcellular location">
    <subcellularLocation>
        <location evidence="2">Peroxisome</location>
    </subcellularLocation>
</comment>
<reference evidence="12" key="1">
    <citation type="submission" date="2025-08" db="UniProtKB">
        <authorList>
            <consortium name="Ensembl"/>
        </authorList>
    </citation>
    <scope>IDENTIFICATION</scope>
</reference>
<proteinExistence type="inferred from homology"/>
<evidence type="ECO:0000256" key="7">
    <source>
        <dbReference type="ARBA" id="ARBA00022631"/>
    </source>
</evidence>
<evidence type="ECO:0000313" key="12">
    <source>
        <dbReference type="Ensembl" id="ENSMSIP00000008709.1"/>
    </source>
</evidence>
<evidence type="ECO:0000256" key="8">
    <source>
        <dbReference type="ARBA" id="ARBA00023002"/>
    </source>
</evidence>
<dbReference type="PRINTS" id="PR00093">
    <property type="entry name" value="URICASE"/>
</dbReference>
<dbReference type="AlphaFoldDB" id="A0A8C6GNF1"/>
<dbReference type="FunFam" id="3.10.270.10:FF:000001">
    <property type="entry name" value="Uricase"/>
    <property type="match status" value="1"/>
</dbReference>
<dbReference type="Gene3D" id="3.10.270.10">
    <property type="entry name" value="Urate Oxidase"/>
    <property type="match status" value="1"/>
</dbReference>
<dbReference type="GO" id="GO:0005777">
    <property type="term" value="C:peroxisome"/>
    <property type="evidence" value="ECO:0007669"/>
    <property type="project" value="UniProtKB-SubCell"/>
</dbReference>
<evidence type="ECO:0000256" key="2">
    <source>
        <dbReference type="ARBA" id="ARBA00004275"/>
    </source>
</evidence>